<dbReference type="RefSeq" id="WP_012406589.1">
    <property type="nucleotide sequence ID" value="NZ_JAKUCO010000028.1"/>
</dbReference>
<gene>
    <name evidence="1" type="ORF">VOI32_33645</name>
</gene>
<protein>
    <submittedName>
        <fullName evidence="1">Uncharacterized protein</fullName>
    </submittedName>
</protein>
<comment type="caution">
    <text evidence="1">The sequence shown here is derived from an EMBL/GenBank/DDBJ whole genome shotgun (WGS) entry which is preliminary data.</text>
</comment>
<evidence type="ECO:0000313" key="1">
    <source>
        <dbReference type="EMBL" id="MEO1758852.1"/>
    </source>
</evidence>
<name>A0ABV0E6H4_9BURK</name>
<reference evidence="1 2" key="1">
    <citation type="submission" date="2024-01" db="EMBL/GenBank/DDBJ databases">
        <title>The diversity of rhizobia nodulating Mimosa spp. in eleven states of Brazil covering several biomes is determined by host plant, location, and edaphic factors.</title>
        <authorList>
            <person name="Rouws L."/>
            <person name="Barauna A."/>
            <person name="Beukes C."/>
            <person name="De Faria S.M."/>
            <person name="Gross E."/>
            <person name="Dos Reis Junior F.B."/>
            <person name="Simon M."/>
            <person name="Maluk M."/>
            <person name="Odee D.W."/>
            <person name="Kenicer G."/>
            <person name="Young J.P.W."/>
            <person name="Reis V.M."/>
            <person name="Zilli J."/>
            <person name="James E.K."/>
        </authorList>
    </citation>
    <scope>NUCLEOTIDE SEQUENCE [LARGE SCALE GENOMIC DNA]</scope>
    <source>
        <strain evidence="1 2">JHI1651</strain>
    </source>
</reference>
<organism evidence="1 2">
    <name type="scientific">Paraburkholderia caribensis</name>
    <dbReference type="NCBI Taxonomy" id="75105"/>
    <lineage>
        <taxon>Bacteria</taxon>
        <taxon>Pseudomonadati</taxon>
        <taxon>Pseudomonadota</taxon>
        <taxon>Betaproteobacteria</taxon>
        <taxon>Burkholderiales</taxon>
        <taxon>Burkholderiaceae</taxon>
        <taxon>Paraburkholderia</taxon>
    </lineage>
</organism>
<keyword evidence="2" id="KW-1185">Reference proteome</keyword>
<proteinExistence type="predicted"/>
<evidence type="ECO:0000313" key="2">
    <source>
        <dbReference type="Proteomes" id="UP001462961"/>
    </source>
</evidence>
<accession>A0ABV0E6H4</accession>
<sequence length="252" mass="27880">MSKTEPSDSAIAPSNSCVQRPLLGVIMLEPDDVCQSSDPAEDAPTMPFMVDDPALWPVALRKTVAKGADAASNKVPTPEAARGILEAAQQLDGQTDLIIGNCGYMWASRKHLYGKTSTPLLTSALEFLDLALRMTNRPIGIITWDAKPLMPLLNDQPGFERLRFVSISDLPDWDCWCLDPYANVESCKWSKERMAKQLAERLIKEFRNDGVLNNVGVLLLECTLVPDFRKTIREVTSIPVLDLLHFAKAALE</sequence>
<dbReference type="Proteomes" id="UP001462961">
    <property type="component" value="Unassembled WGS sequence"/>
</dbReference>
<dbReference type="EMBL" id="JAYLVJ010000063">
    <property type="protein sequence ID" value="MEO1758852.1"/>
    <property type="molecule type" value="Genomic_DNA"/>
</dbReference>